<evidence type="ECO:0000313" key="13">
    <source>
        <dbReference type="EMBL" id="QCF26610.1"/>
    </source>
</evidence>
<dbReference type="GO" id="GO:0005524">
    <property type="term" value="F:ATP binding"/>
    <property type="evidence" value="ECO:0007669"/>
    <property type="project" value="UniProtKB-UniRule"/>
</dbReference>
<sequence length="332" mass="37831">MVVETTGHPYEALTPDTILDAVEAAGYAINGRLFPLNSYENRVYQVGIEDSTPVIVKFYRPDRWTPEQILEEHAFVADLEAGEIPVVAALPGADGRTLFEHAGFHFAVFPQRGGQAPDTSEKDTLYRLGQWLGRLHAIGSVKPYETRPSIRILDDLRESRDFLVQSDFIPGDLLPAYTSLLRDLEPRIEAALDQAGDVETARLHGDCHGGNLLVRDERILMVDFDDSRQGPPIQDLWLLLNGDHRERGHQLAELLEGYEQFNSFNRRERILIEPLRTLRVVRHAAWLGQRWSDPTFPMHFPWFGQPRFWSDHILMLREQLSALDEPPLSLAP</sequence>
<evidence type="ECO:0000256" key="3">
    <source>
        <dbReference type="ARBA" id="ARBA00022553"/>
    </source>
</evidence>
<keyword evidence="9 11" id="KW-0460">Magnesium</keyword>
<dbReference type="Gene3D" id="1.10.510.10">
    <property type="entry name" value="Transferase(Phosphotransferase) domain 1"/>
    <property type="match status" value="1"/>
</dbReference>
<dbReference type="KEGG" id="hmi:soil367_12080"/>
<organism evidence="13 14">
    <name type="scientific">Hydrocarboniclastica marina</name>
    <dbReference type="NCBI Taxonomy" id="2259620"/>
    <lineage>
        <taxon>Bacteria</taxon>
        <taxon>Pseudomonadati</taxon>
        <taxon>Pseudomonadota</taxon>
        <taxon>Gammaproteobacteria</taxon>
        <taxon>Alteromonadales</taxon>
        <taxon>Alteromonadaceae</taxon>
        <taxon>Hydrocarboniclastica</taxon>
    </lineage>
</organism>
<dbReference type="Proteomes" id="UP000298049">
    <property type="component" value="Chromosome"/>
</dbReference>
<comment type="function">
    <text evidence="11">A protein kinase that phosphorylates Ser and Thr residues. Probably acts to suppress the effects of stress linked to accumulation of reactive oxygen species. Probably involved in the extracytoplasmic stress response.</text>
</comment>
<dbReference type="GO" id="GO:0005737">
    <property type="term" value="C:cytoplasm"/>
    <property type="evidence" value="ECO:0007669"/>
    <property type="project" value="UniProtKB-SubCell"/>
</dbReference>
<feature type="active site" evidence="11">
    <location>
        <position position="223"/>
    </location>
</feature>
<evidence type="ECO:0000256" key="4">
    <source>
        <dbReference type="ARBA" id="ARBA00022679"/>
    </source>
</evidence>
<evidence type="ECO:0000256" key="8">
    <source>
        <dbReference type="ARBA" id="ARBA00022840"/>
    </source>
</evidence>
<feature type="active site" description="Proton acceptor" evidence="11">
    <location>
        <position position="206"/>
    </location>
</feature>
<feature type="site" description="ATP" evidence="11">
    <location>
        <position position="38"/>
    </location>
</feature>
<keyword evidence="1 11" id="KW-0963">Cytoplasm</keyword>
<dbReference type="EC" id="2.7.11.1" evidence="11"/>
<feature type="binding site" evidence="11">
    <location>
        <position position="223"/>
    </location>
    <ligand>
        <name>Mg(2+)</name>
        <dbReference type="ChEBI" id="CHEBI:18420"/>
    </ligand>
</feature>
<dbReference type="EMBL" id="CP031093">
    <property type="protein sequence ID" value="QCF26610.1"/>
    <property type="molecule type" value="Genomic_DNA"/>
</dbReference>
<protein>
    <recommendedName>
        <fullName evidence="11">Stress response kinase A</fullName>
        <ecNumber evidence="11">2.7.11.1</ecNumber>
    </recommendedName>
    <alternativeName>
        <fullName evidence="11">Serine/threonine-protein kinase SrkA</fullName>
    </alternativeName>
</protein>
<keyword evidence="3 11" id="KW-0597">Phosphoprotein</keyword>
<dbReference type="HAMAP" id="MF_01497">
    <property type="entry name" value="SrkA_kinase"/>
    <property type="match status" value="1"/>
</dbReference>
<proteinExistence type="inferred from homology"/>
<accession>A0A4V1D8W5</accession>
<dbReference type="InterPro" id="IPR032882">
    <property type="entry name" value="SrkA/RdoA"/>
</dbReference>
<dbReference type="Gene3D" id="1.20.1270.170">
    <property type="match status" value="1"/>
</dbReference>
<keyword evidence="7 11" id="KW-0418">Kinase</keyword>
<comment type="catalytic activity">
    <reaction evidence="11">
        <text>L-threonyl-[protein] + ATP = O-phospho-L-threonyl-[protein] + ADP + H(+)</text>
        <dbReference type="Rhea" id="RHEA:46608"/>
        <dbReference type="Rhea" id="RHEA-COMP:11060"/>
        <dbReference type="Rhea" id="RHEA-COMP:11605"/>
        <dbReference type="ChEBI" id="CHEBI:15378"/>
        <dbReference type="ChEBI" id="CHEBI:30013"/>
        <dbReference type="ChEBI" id="CHEBI:30616"/>
        <dbReference type="ChEBI" id="CHEBI:61977"/>
        <dbReference type="ChEBI" id="CHEBI:456216"/>
        <dbReference type="EC" id="2.7.11.1"/>
    </reaction>
</comment>
<dbReference type="RefSeq" id="WP_136549317.1">
    <property type="nucleotide sequence ID" value="NZ_CP031093.1"/>
</dbReference>
<dbReference type="SUPFAM" id="SSF56112">
    <property type="entry name" value="Protein kinase-like (PK-like)"/>
    <property type="match status" value="1"/>
</dbReference>
<evidence type="ECO:0000256" key="5">
    <source>
        <dbReference type="ARBA" id="ARBA00022723"/>
    </source>
</evidence>
<dbReference type="GO" id="GO:0000287">
    <property type="term" value="F:magnesium ion binding"/>
    <property type="evidence" value="ECO:0007669"/>
    <property type="project" value="UniProtKB-UniRule"/>
</dbReference>
<evidence type="ECO:0000256" key="1">
    <source>
        <dbReference type="ARBA" id="ARBA00022490"/>
    </source>
</evidence>
<dbReference type="Pfam" id="PF01636">
    <property type="entry name" value="APH"/>
    <property type="match status" value="1"/>
</dbReference>
<evidence type="ECO:0000256" key="6">
    <source>
        <dbReference type="ARBA" id="ARBA00022741"/>
    </source>
</evidence>
<name>A0A4V1D8W5_9ALTE</name>
<comment type="catalytic activity">
    <reaction evidence="11">
        <text>L-seryl-[protein] + ATP = O-phospho-L-seryl-[protein] + ADP + H(+)</text>
        <dbReference type="Rhea" id="RHEA:17989"/>
        <dbReference type="Rhea" id="RHEA-COMP:9863"/>
        <dbReference type="Rhea" id="RHEA-COMP:11604"/>
        <dbReference type="ChEBI" id="CHEBI:15378"/>
        <dbReference type="ChEBI" id="CHEBI:29999"/>
        <dbReference type="ChEBI" id="CHEBI:30616"/>
        <dbReference type="ChEBI" id="CHEBI:83421"/>
        <dbReference type="ChEBI" id="CHEBI:456216"/>
        <dbReference type="EC" id="2.7.11.1"/>
    </reaction>
</comment>
<evidence type="ECO:0000259" key="12">
    <source>
        <dbReference type="Pfam" id="PF01636"/>
    </source>
</evidence>
<dbReference type="AlphaFoldDB" id="A0A4V1D8W5"/>
<dbReference type="GO" id="GO:0004674">
    <property type="term" value="F:protein serine/threonine kinase activity"/>
    <property type="evidence" value="ECO:0007669"/>
    <property type="project" value="UniProtKB-UniRule"/>
</dbReference>
<keyword evidence="5 11" id="KW-0479">Metal-binding</keyword>
<dbReference type="Gene3D" id="3.30.200.70">
    <property type="match status" value="1"/>
</dbReference>
<dbReference type="PANTHER" id="PTHR39573:SF1">
    <property type="entry name" value="STRESS RESPONSE KINASE A"/>
    <property type="match status" value="1"/>
</dbReference>
<dbReference type="OrthoDB" id="5392197at2"/>
<evidence type="ECO:0000313" key="14">
    <source>
        <dbReference type="Proteomes" id="UP000298049"/>
    </source>
</evidence>
<dbReference type="PANTHER" id="PTHR39573">
    <property type="entry name" value="STRESS RESPONSE KINASE A"/>
    <property type="match status" value="1"/>
</dbReference>
<keyword evidence="4 11" id="KW-0808">Transferase</keyword>
<dbReference type="InterPro" id="IPR011009">
    <property type="entry name" value="Kinase-like_dom_sf"/>
</dbReference>
<keyword evidence="2 11" id="KW-0723">Serine/threonine-protein kinase</keyword>
<keyword evidence="10 11" id="KW-0346">Stress response</keyword>
<dbReference type="InterPro" id="IPR002575">
    <property type="entry name" value="Aminoglycoside_PTrfase"/>
</dbReference>
<comment type="cofactor">
    <cofactor evidence="11">
        <name>Mg(2+)</name>
        <dbReference type="ChEBI" id="CHEBI:18420"/>
    </cofactor>
</comment>
<feature type="binding site" evidence="11">
    <location>
        <position position="211"/>
    </location>
    <ligand>
        <name>Mg(2+)</name>
        <dbReference type="ChEBI" id="CHEBI:18420"/>
    </ligand>
</feature>
<dbReference type="NCBIfam" id="NF008738">
    <property type="entry name" value="PRK11768.1"/>
    <property type="match status" value="1"/>
</dbReference>
<evidence type="ECO:0000256" key="9">
    <source>
        <dbReference type="ARBA" id="ARBA00022842"/>
    </source>
</evidence>
<feature type="domain" description="Aminoglycoside phosphotransferase" evidence="12">
    <location>
        <begin position="37"/>
        <end position="264"/>
    </location>
</feature>
<gene>
    <name evidence="11" type="primary">srkA</name>
    <name evidence="13" type="ORF">soil367_12080</name>
</gene>
<keyword evidence="8 11" id="KW-0067">ATP-binding</keyword>
<evidence type="ECO:0000256" key="10">
    <source>
        <dbReference type="ARBA" id="ARBA00023016"/>
    </source>
</evidence>
<evidence type="ECO:0000256" key="7">
    <source>
        <dbReference type="ARBA" id="ARBA00022777"/>
    </source>
</evidence>
<reference evidence="13 14" key="1">
    <citation type="submission" date="2018-07" db="EMBL/GenBank/DDBJ databases">
        <title>Marsedoiliclastica nanhaica gen. nov. sp. nov., a novel marine hydrocarbonoclastic bacterium isolated from an in-situ enriched hydrocarbon-degrading consortium in deep-sea sediment.</title>
        <authorList>
            <person name="Dong C."/>
            <person name="Ma T."/>
            <person name="Liu R."/>
            <person name="Shao Z."/>
        </authorList>
    </citation>
    <scope>NUCLEOTIDE SEQUENCE [LARGE SCALE GENOMIC DNA]</scope>
    <source>
        <strain evidence="14">soil36-7</strain>
    </source>
</reference>
<keyword evidence="6 11" id="KW-0547">Nucleotide-binding</keyword>
<evidence type="ECO:0000256" key="2">
    <source>
        <dbReference type="ARBA" id="ARBA00022527"/>
    </source>
</evidence>
<comment type="similarity">
    <text evidence="11">Belongs to the SrkA/RdoA protein kinase family.</text>
</comment>
<keyword evidence="14" id="KW-1185">Reference proteome</keyword>
<comment type="subcellular location">
    <subcellularLocation>
        <location evidence="11">Cytoplasm</location>
    </subcellularLocation>
</comment>
<evidence type="ECO:0000256" key="11">
    <source>
        <dbReference type="HAMAP-Rule" id="MF_01497"/>
    </source>
</evidence>
<dbReference type="GO" id="GO:0106310">
    <property type="term" value="F:protein serine kinase activity"/>
    <property type="evidence" value="ECO:0007669"/>
    <property type="project" value="RHEA"/>
</dbReference>
<comment type="subunit">
    <text evidence="11">Monomer.</text>
</comment>